<evidence type="ECO:0000313" key="2">
    <source>
        <dbReference type="EMBL" id="GAA0671490.1"/>
    </source>
</evidence>
<name>A0ABN1HWZ9_9ACTN</name>
<gene>
    <name evidence="2" type="ORF">GCM10009535_58990</name>
</gene>
<feature type="domain" description="Transposase DDE" evidence="1">
    <location>
        <begin position="1"/>
        <end position="436"/>
    </location>
</feature>
<dbReference type="NCBIfam" id="NF033539">
    <property type="entry name" value="transpos_IS1380"/>
    <property type="match status" value="1"/>
</dbReference>
<comment type="caution">
    <text evidence="2">The sequence shown here is derived from an EMBL/GenBank/DDBJ whole genome shotgun (WGS) entry which is preliminary data.</text>
</comment>
<accession>A0ABN1HWZ9</accession>
<keyword evidence="3" id="KW-1185">Reference proteome</keyword>
<dbReference type="InterPro" id="IPR047960">
    <property type="entry name" value="Transpos_IS1380"/>
</dbReference>
<sequence length="439" mass="47536">MVSQSGAVLLVETVRKSGLDAALSAALAPWCKPRAVHDPGKILLDLALATALGGDCLADVAMLGAEPALFGPVASDPTVSRLIDTLAAAGSRALAAIRTARANVRDRIWELAGSDAPHAGGQVIVDIDGVLVLAHSDKEDATRTWKKTYGHHPLMAFVDHGRGGTGEPVAGLLRPGRAGSNTAADHIQTTRLALAQLPPKFRRGRRTLIRTDSAGGTHKFLDWLTARGRWLSYSVGMTITEQIHQAVLKIPASAWTPAVEPGGQIRDGAWVAELAGDVLDGWPQGMRLIVRKEHPHPGAQLRFTDADGMRLTAFATNTKDAAIAALELRHRQRARAEDRIRAARATGLRNLPLHDAAQNQVWLEIVQIALELLAWMPMLALTGPARLWEPKRLRLRLFSAAAQLITTSRRRILRLAKHWPWTDVINEALQRLAVLPNPG</sequence>
<organism evidence="2 3">
    <name type="scientific">Streptomyces thermocarboxydovorans</name>
    <dbReference type="NCBI Taxonomy" id="59298"/>
    <lineage>
        <taxon>Bacteria</taxon>
        <taxon>Bacillati</taxon>
        <taxon>Actinomycetota</taxon>
        <taxon>Actinomycetes</taxon>
        <taxon>Kitasatosporales</taxon>
        <taxon>Streptomycetaceae</taxon>
        <taxon>Streptomyces</taxon>
    </lineage>
</organism>
<dbReference type="InterPro" id="IPR025668">
    <property type="entry name" value="Tnp_DDE_dom"/>
</dbReference>
<reference evidence="2 3" key="1">
    <citation type="journal article" date="2019" name="Int. J. Syst. Evol. Microbiol.">
        <title>The Global Catalogue of Microorganisms (GCM) 10K type strain sequencing project: providing services to taxonomists for standard genome sequencing and annotation.</title>
        <authorList>
            <consortium name="The Broad Institute Genomics Platform"/>
            <consortium name="The Broad Institute Genome Sequencing Center for Infectious Disease"/>
            <person name="Wu L."/>
            <person name="Ma J."/>
        </authorList>
    </citation>
    <scope>NUCLEOTIDE SEQUENCE [LARGE SCALE GENOMIC DNA]</scope>
    <source>
        <strain evidence="2 3">JCM 10367</strain>
    </source>
</reference>
<evidence type="ECO:0000313" key="3">
    <source>
        <dbReference type="Proteomes" id="UP001500724"/>
    </source>
</evidence>
<proteinExistence type="predicted"/>
<evidence type="ECO:0000259" key="1">
    <source>
        <dbReference type="Pfam" id="PF13701"/>
    </source>
</evidence>
<protein>
    <submittedName>
        <fullName evidence="2">IS1380 family transposase</fullName>
    </submittedName>
</protein>
<dbReference type="Proteomes" id="UP001500724">
    <property type="component" value="Unassembled WGS sequence"/>
</dbReference>
<dbReference type="EMBL" id="BAAAGU010000103">
    <property type="protein sequence ID" value="GAA0671490.1"/>
    <property type="molecule type" value="Genomic_DNA"/>
</dbReference>
<dbReference type="Pfam" id="PF13701">
    <property type="entry name" value="DDE_Tnp_1_4"/>
    <property type="match status" value="1"/>
</dbReference>